<gene>
    <name evidence="4" type="ORF">AXG93_4009s1140</name>
</gene>
<evidence type="ECO:0000259" key="3">
    <source>
        <dbReference type="PROSITE" id="PS51294"/>
    </source>
</evidence>
<dbReference type="PROSITE" id="PS50090">
    <property type="entry name" value="MYB_LIKE"/>
    <property type="match status" value="3"/>
</dbReference>
<organism evidence="4 5">
    <name type="scientific">Marchantia polymorpha subsp. ruderalis</name>
    <dbReference type="NCBI Taxonomy" id="1480154"/>
    <lineage>
        <taxon>Eukaryota</taxon>
        <taxon>Viridiplantae</taxon>
        <taxon>Streptophyta</taxon>
        <taxon>Embryophyta</taxon>
        <taxon>Marchantiophyta</taxon>
        <taxon>Marchantiopsida</taxon>
        <taxon>Marchantiidae</taxon>
        <taxon>Marchantiales</taxon>
        <taxon>Marchantiaceae</taxon>
        <taxon>Marchantia</taxon>
    </lineage>
</organism>
<name>A0A176W286_MARPO</name>
<evidence type="ECO:0000256" key="1">
    <source>
        <dbReference type="SAM" id="MobiDB-lite"/>
    </source>
</evidence>
<evidence type="ECO:0000313" key="5">
    <source>
        <dbReference type="Proteomes" id="UP000077202"/>
    </source>
</evidence>
<feature type="region of interest" description="Disordered" evidence="1">
    <location>
        <begin position="47"/>
        <end position="157"/>
    </location>
</feature>
<dbReference type="PANTHER" id="PTHR47430:SF4">
    <property type="entry name" value="GB|AAC33480.1"/>
    <property type="match status" value="1"/>
</dbReference>
<dbReference type="InterPro" id="IPR017930">
    <property type="entry name" value="Myb_dom"/>
</dbReference>
<accession>A0A176W286</accession>
<dbReference type="InterPro" id="IPR001005">
    <property type="entry name" value="SANT/Myb"/>
</dbReference>
<dbReference type="SUPFAM" id="SSF46689">
    <property type="entry name" value="Homeodomain-like"/>
    <property type="match status" value="2"/>
</dbReference>
<protein>
    <recommendedName>
        <fullName evidence="6">Myb-like domain-containing protein</fullName>
    </recommendedName>
</protein>
<feature type="domain" description="Myb-like" evidence="2">
    <location>
        <begin position="459"/>
        <end position="512"/>
    </location>
</feature>
<feature type="compositionally biased region" description="Basic and acidic residues" evidence="1">
    <location>
        <begin position="57"/>
        <end position="70"/>
    </location>
</feature>
<evidence type="ECO:0000313" key="4">
    <source>
        <dbReference type="EMBL" id="OAE27184.1"/>
    </source>
</evidence>
<feature type="domain" description="HTH myb-type" evidence="3">
    <location>
        <begin position="340"/>
        <end position="393"/>
    </location>
</feature>
<feature type="domain" description="Myb-like" evidence="2">
    <location>
        <begin position="393"/>
        <end position="457"/>
    </location>
</feature>
<dbReference type="SMART" id="SM00717">
    <property type="entry name" value="SANT"/>
    <property type="match status" value="4"/>
</dbReference>
<dbReference type="Pfam" id="PF13921">
    <property type="entry name" value="Myb_DNA-bind_6"/>
    <property type="match status" value="1"/>
</dbReference>
<dbReference type="PANTHER" id="PTHR47430">
    <property type="entry name" value="GB|AAC33480.1"/>
    <property type="match status" value="1"/>
</dbReference>
<reference evidence="4" key="1">
    <citation type="submission" date="2016-03" db="EMBL/GenBank/DDBJ databases">
        <title>Mechanisms controlling the formation of the plant cell surface in tip-growing cells are functionally conserved among land plants.</title>
        <authorList>
            <person name="Honkanen S."/>
            <person name="Jones V.A."/>
            <person name="Morieri G."/>
            <person name="Champion C."/>
            <person name="Hetherington A.J."/>
            <person name="Kelly S."/>
            <person name="Saint-Marcoux D."/>
            <person name="Proust H."/>
            <person name="Prescott H."/>
            <person name="Dolan L."/>
        </authorList>
    </citation>
    <scope>NUCLEOTIDE SEQUENCE [LARGE SCALE GENOMIC DNA]</scope>
    <source>
        <tissue evidence="4">Whole gametophyte</tissue>
    </source>
</reference>
<dbReference type="InterPro" id="IPR009057">
    <property type="entry name" value="Homeodomain-like_sf"/>
</dbReference>
<proteinExistence type="predicted"/>
<feature type="region of interest" description="Disordered" evidence="1">
    <location>
        <begin position="1"/>
        <end position="32"/>
    </location>
</feature>
<dbReference type="Gene3D" id="1.10.10.60">
    <property type="entry name" value="Homeodomain-like"/>
    <property type="match status" value="2"/>
</dbReference>
<feature type="compositionally biased region" description="Basic and acidic residues" evidence="1">
    <location>
        <begin position="90"/>
        <end position="99"/>
    </location>
</feature>
<dbReference type="PROSITE" id="PS51294">
    <property type="entry name" value="HTH_MYB"/>
    <property type="match status" value="1"/>
</dbReference>
<dbReference type="AlphaFoldDB" id="A0A176W286"/>
<dbReference type="EMBL" id="LVLJ01001965">
    <property type="protein sequence ID" value="OAE27184.1"/>
    <property type="molecule type" value="Genomic_DNA"/>
</dbReference>
<dbReference type="Proteomes" id="UP000077202">
    <property type="component" value="Unassembled WGS sequence"/>
</dbReference>
<comment type="caution">
    <text evidence="4">The sequence shown here is derived from an EMBL/GenBank/DDBJ whole genome shotgun (WGS) entry which is preliminary data.</text>
</comment>
<feature type="compositionally biased region" description="Acidic residues" evidence="1">
    <location>
        <begin position="205"/>
        <end position="217"/>
    </location>
</feature>
<keyword evidence="5" id="KW-1185">Reference proteome</keyword>
<evidence type="ECO:0000259" key="2">
    <source>
        <dbReference type="PROSITE" id="PS50090"/>
    </source>
</evidence>
<feature type="region of interest" description="Disordered" evidence="1">
    <location>
        <begin position="203"/>
        <end position="235"/>
    </location>
</feature>
<feature type="domain" description="Myb-like" evidence="2">
    <location>
        <begin position="340"/>
        <end position="389"/>
    </location>
</feature>
<sequence length="559" mass="65105">MGKHSKKKKHEVKELESSGLDGNVETQTERGRESCLADLNGIREVQAVSEQNVDGTSEVRDVAEAVHDEINNDGLESISLKKKSKKRRRDRENEQEKDSLSSAADGGGVKLEAVSDDLVENGSESSSLMKKKKKRSRDREFEEQGKNSLTNAADGGGAKLEAVSADLVDHHDFRVPVVKTRKKVKTGKKVRFQIPEIEERKQEEADVMVSEEDEEGNEEKLSLARVESGSEEDERREKNILFDDEYMKQFPASLFQNRGWKRDQKRTDLKNGFFSEEEDERIKRACFAWLRMKNLDEKDGVKMLFSTMKHPEVRGAWLDIARCLPDRSVKLIYTRGERLLAGHKRGKWSQEELQQLRELRLKYGNNWKTAAQYSERSGQLMKDKWRHMRIETKRGRWTESEYNLLSAYVRWSLRIKDHVGRKENDRRIIRDDINWEIISEKLLRTSASCAHEWYHRLASPLITEGRWANGDDRRLLQSLMEHGASSEEAVDWDRLLDDRDGITCETRWNEMKRLLWSRYVPFEDKLEQSLRRFAPDLIGQKDEVDINFEVINGHVKLVE</sequence>
<feature type="compositionally biased region" description="Basic residues" evidence="1">
    <location>
        <begin position="1"/>
        <end position="10"/>
    </location>
</feature>
<feature type="compositionally biased region" description="Basic residues" evidence="1">
    <location>
        <begin position="80"/>
        <end position="89"/>
    </location>
</feature>
<evidence type="ECO:0008006" key="6">
    <source>
        <dbReference type="Google" id="ProtNLM"/>
    </source>
</evidence>